<dbReference type="InterPro" id="IPR017473">
    <property type="entry name" value="Undecaprenyl-P_gluc_Ptfrase"/>
</dbReference>
<dbReference type="PANTHER" id="PTHR30576:SF0">
    <property type="entry name" value="UNDECAPRENYL-PHOSPHATE N-ACETYLGALACTOSAMINYL 1-PHOSPHATE TRANSFERASE-RELATED"/>
    <property type="match status" value="1"/>
</dbReference>
<keyword evidence="5 8" id="KW-1133">Transmembrane helix</keyword>
<dbReference type="InterPro" id="IPR003362">
    <property type="entry name" value="Bact_transf"/>
</dbReference>
<dbReference type="PANTHER" id="PTHR30576">
    <property type="entry name" value="COLANIC BIOSYNTHESIS UDP-GLUCOSE LIPID CARRIER TRANSFERASE"/>
    <property type="match status" value="1"/>
</dbReference>
<dbReference type="Pfam" id="PF02397">
    <property type="entry name" value="Bac_transf"/>
    <property type="match status" value="1"/>
</dbReference>
<dbReference type="Gene3D" id="3.40.50.720">
    <property type="entry name" value="NAD(P)-binding Rossmann-like Domain"/>
    <property type="match status" value="1"/>
</dbReference>
<organism evidence="10 11">
    <name type="scientific">Kaistia dalseonensis</name>
    <dbReference type="NCBI Taxonomy" id="410840"/>
    <lineage>
        <taxon>Bacteria</taxon>
        <taxon>Pseudomonadati</taxon>
        <taxon>Pseudomonadota</taxon>
        <taxon>Alphaproteobacteria</taxon>
        <taxon>Hyphomicrobiales</taxon>
        <taxon>Kaistiaceae</taxon>
        <taxon>Kaistia</taxon>
    </lineage>
</organism>
<evidence type="ECO:0000313" key="11">
    <source>
        <dbReference type="Proteomes" id="UP001241603"/>
    </source>
</evidence>
<proteinExistence type="inferred from homology"/>
<feature type="transmembrane region" description="Helical" evidence="8">
    <location>
        <begin position="38"/>
        <end position="62"/>
    </location>
</feature>
<comment type="caution">
    <text evidence="10">The sequence shown here is derived from an EMBL/GenBank/DDBJ whole genome shotgun (WGS) entry which is preliminary data.</text>
</comment>
<accession>A0ABU0H1L1</accession>
<feature type="domain" description="Bacterial sugar transferase" evidence="9">
    <location>
        <begin position="304"/>
        <end position="491"/>
    </location>
</feature>
<dbReference type="RefSeq" id="WP_266347131.1">
    <property type="nucleotide sequence ID" value="NZ_JAPKNG010000001.1"/>
</dbReference>
<dbReference type="NCBIfam" id="TIGR03023">
    <property type="entry name" value="WcaJ_sugtrans"/>
    <property type="match status" value="1"/>
</dbReference>
<dbReference type="EMBL" id="JAUSVO010000001">
    <property type="protein sequence ID" value="MDQ0436201.1"/>
    <property type="molecule type" value="Genomic_DNA"/>
</dbReference>
<dbReference type="InterPro" id="IPR017475">
    <property type="entry name" value="EPS_sugar_tfrase"/>
</dbReference>
<reference evidence="10 11" key="1">
    <citation type="submission" date="2023-07" db="EMBL/GenBank/DDBJ databases">
        <title>Genomic Encyclopedia of Type Strains, Phase IV (KMG-IV): sequencing the most valuable type-strain genomes for metagenomic binning, comparative biology and taxonomic classification.</title>
        <authorList>
            <person name="Goeker M."/>
        </authorList>
    </citation>
    <scope>NUCLEOTIDE SEQUENCE [LARGE SCALE GENOMIC DNA]</scope>
    <source>
        <strain evidence="10 11">B6-8</strain>
    </source>
</reference>
<evidence type="ECO:0000256" key="8">
    <source>
        <dbReference type="SAM" id="Phobius"/>
    </source>
</evidence>
<evidence type="ECO:0000259" key="9">
    <source>
        <dbReference type="Pfam" id="PF02397"/>
    </source>
</evidence>
<feature type="transmembrane region" description="Helical" evidence="8">
    <location>
        <begin position="139"/>
        <end position="163"/>
    </location>
</feature>
<keyword evidence="7" id="KW-0270">Exopolysaccharide synthesis</keyword>
<evidence type="ECO:0000256" key="7">
    <source>
        <dbReference type="ARBA" id="ARBA00023169"/>
    </source>
</evidence>
<comment type="similarity">
    <text evidence="2">Belongs to the bacterial sugar transferase family.</text>
</comment>
<dbReference type="Pfam" id="PF13727">
    <property type="entry name" value="CoA_binding_3"/>
    <property type="match status" value="1"/>
</dbReference>
<dbReference type="Proteomes" id="UP001241603">
    <property type="component" value="Unassembled WGS sequence"/>
</dbReference>
<evidence type="ECO:0000256" key="6">
    <source>
        <dbReference type="ARBA" id="ARBA00023136"/>
    </source>
</evidence>
<gene>
    <name evidence="10" type="ORF">QO014_000571</name>
</gene>
<feature type="transmembrane region" description="Helical" evidence="8">
    <location>
        <begin position="309"/>
        <end position="330"/>
    </location>
</feature>
<keyword evidence="3" id="KW-0808">Transferase</keyword>
<feature type="transmembrane region" description="Helical" evidence="8">
    <location>
        <begin position="108"/>
        <end position="127"/>
    </location>
</feature>
<evidence type="ECO:0000256" key="1">
    <source>
        <dbReference type="ARBA" id="ARBA00004141"/>
    </source>
</evidence>
<dbReference type="SUPFAM" id="SSF51735">
    <property type="entry name" value="NAD(P)-binding Rossmann-fold domains"/>
    <property type="match status" value="1"/>
</dbReference>
<keyword evidence="6 8" id="KW-0472">Membrane</keyword>
<evidence type="ECO:0000256" key="2">
    <source>
        <dbReference type="ARBA" id="ARBA00006464"/>
    </source>
</evidence>
<evidence type="ECO:0000313" key="10">
    <source>
        <dbReference type="EMBL" id="MDQ0436201.1"/>
    </source>
</evidence>
<feature type="transmembrane region" description="Helical" evidence="8">
    <location>
        <begin position="68"/>
        <end position="87"/>
    </location>
</feature>
<dbReference type="InterPro" id="IPR036291">
    <property type="entry name" value="NAD(P)-bd_dom_sf"/>
</dbReference>
<keyword evidence="11" id="KW-1185">Reference proteome</keyword>
<evidence type="ECO:0000256" key="3">
    <source>
        <dbReference type="ARBA" id="ARBA00022679"/>
    </source>
</evidence>
<evidence type="ECO:0000256" key="5">
    <source>
        <dbReference type="ARBA" id="ARBA00022989"/>
    </source>
</evidence>
<protein>
    <submittedName>
        <fullName evidence="10">Undecaprenyl-phosphate glucose phosphotransferase</fullName>
    </submittedName>
</protein>
<evidence type="ECO:0000256" key="4">
    <source>
        <dbReference type="ARBA" id="ARBA00022692"/>
    </source>
</evidence>
<name>A0ABU0H1L1_9HYPH</name>
<keyword evidence="4 8" id="KW-0812">Transmembrane</keyword>
<dbReference type="NCBIfam" id="TIGR03025">
    <property type="entry name" value="EPS_sugtrans"/>
    <property type="match status" value="1"/>
</dbReference>
<comment type="subcellular location">
    <subcellularLocation>
        <location evidence="1">Membrane</location>
        <topology evidence="1">Multi-pass membrane protein</topology>
    </subcellularLocation>
</comment>
<sequence>MTARTPSPLGDSDKEDALSAEARAIAARLSGRAIAPGFVTGTVQATEFIALALIGSFLLALASRSAPLGWSEILAVIGAPFVAVIAIRARGGYRVTALADPVATLTRVLFGWGAVVIGVAAASFFLAPTETPLRGTLGLFLVAGFLFLIAERAIIATIVRALIRQGRLERRAVIIGGGAEAEALVQAIAAEPKGGIRVCGLFDDRGGARSPDEMLGYPKLGTVADLVAFARLAGIDLLIVSLPVNAEARLLEVLKALWVLPADIRLSALGSRLRFRPRAYSYIGSIPFLDLADQPITGWNALAKRIFDVVFATIGLVVLSPLLLLTAILIKIDSPGPVLFRQKRYGFNNEVIEVLKFRSIYEHLSDPGAKVAVTRGDPRVTRIGRFIRRSSIDELPQLVNVLRGELSLVGPRPHAVNAHTDDAPWDDVVDGYFARHKVKPGMTGWAQINGWRGEVDVPEKIRRRVEYDLEYIDRWSIAFDLYILLMTPLRLVRTENAY</sequence>